<dbReference type="RefSeq" id="WP_055410225.1">
    <property type="nucleotide sequence ID" value="NZ_CP013011.1"/>
</dbReference>
<accession>A0A0P0N5U2</accession>
<dbReference type="GO" id="GO:0009982">
    <property type="term" value="F:pseudouridine synthase activity"/>
    <property type="evidence" value="ECO:0007669"/>
    <property type="project" value="InterPro"/>
</dbReference>
<dbReference type="PIRSF" id="PIRSF037016">
    <property type="entry name" value="Pseudouridin_synth_euk_prd"/>
    <property type="match status" value="1"/>
</dbReference>
<dbReference type="OrthoDB" id="1798at2157"/>
<dbReference type="GO" id="GO:0003723">
    <property type="term" value="F:RNA binding"/>
    <property type="evidence" value="ECO:0007669"/>
    <property type="project" value="InterPro"/>
</dbReference>
<evidence type="ECO:0000313" key="5">
    <source>
        <dbReference type="Proteomes" id="UP000058613"/>
    </source>
</evidence>
<dbReference type="AlphaFoldDB" id="A0A0P0N5U2"/>
<dbReference type="InterPro" id="IPR042214">
    <property type="entry name" value="TruD_catalytic"/>
</dbReference>
<name>A0A0P0N5U2_9CREN</name>
<comment type="similarity">
    <text evidence="1">Belongs to the pseudouridine synthase TruD family.</text>
</comment>
<dbReference type="InterPro" id="IPR011760">
    <property type="entry name" value="PsdUridine_synth_TruD_insert"/>
</dbReference>
<dbReference type="PANTHER" id="PTHR13326">
    <property type="entry name" value="TRNA PSEUDOURIDINE SYNTHASE D"/>
    <property type="match status" value="1"/>
</dbReference>
<evidence type="ECO:0000256" key="1">
    <source>
        <dbReference type="ARBA" id="ARBA00007953"/>
    </source>
</evidence>
<dbReference type="KEGG" id="pdl:Pyrde_1868"/>
<dbReference type="InterPro" id="IPR001656">
    <property type="entry name" value="PsdUridine_synth_TruD"/>
</dbReference>
<dbReference type="InterPro" id="IPR020103">
    <property type="entry name" value="PsdUridine_synth_cat_dom_sf"/>
</dbReference>
<dbReference type="Gene3D" id="3.30.2350.20">
    <property type="entry name" value="TruD, catalytic domain"/>
    <property type="match status" value="2"/>
</dbReference>
<gene>
    <name evidence="4" type="ORF">Pyrde_1868</name>
</gene>
<proteinExistence type="inferred from homology"/>
<sequence length="389" mass="42990">MSLCRSNNLLDLLIAMVYRLLCTGPVACIARPRERSFVVAELPELTIEEDGRYCVYVLAKRGLPSLDAARLLARMLGANPRSVNIAGLKDTGATTVQYACLPCPREPRELVTVPGRLWARLVGRTNRCPRRGVLKGNQFTIVLEPVSATPQEVMEAARGLARAKLPAYYGYQRFGTRRPNTHLQGLALLRGDLALYARELLGNPYPDEGPETARCRATLWRGRGCSESRLYEARVARDAASPGDLARLLPRGVLELQLAALQAYVFNRYLSLRIAHGYSLEERLPGERQVEGRPYAPVPGIGYRLGTGGKAAELLEEALEPLGISLETLAEPPPGLPRLRPYWRPVYTVPEGLRARILPDGRVALSFTLEKGMYATLVLRELAEPPECV</sequence>
<evidence type="ECO:0000313" key="4">
    <source>
        <dbReference type="EMBL" id="ALL01911.1"/>
    </source>
</evidence>
<keyword evidence="2" id="KW-0413">Isomerase</keyword>
<protein>
    <submittedName>
        <fullName evidence="4">Putative tRNA pseudouridine synthase D</fullName>
    </submittedName>
</protein>
<dbReference type="STRING" id="1273541.Pyrde_1868"/>
<evidence type="ECO:0000256" key="2">
    <source>
        <dbReference type="ARBA" id="ARBA00023235"/>
    </source>
</evidence>
<dbReference type="EMBL" id="CP013011">
    <property type="protein sequence ID" value="ALL01911.1"/>
    <property type="molecule type" value="Genomic_DNA"/>
</dbReference>
<dbReference type="GO" id="GO:0001522">
    <property type="term" value="P:pseudouridine synthesis"/>
    <property type="evidence" value="ECO:0007669"/>
    <property type="project" value="InterPro"/>
</dbReference>
<feature type="domain" description="TRUD" evidence="3">
    <location>
        <begin position="164"/>
        <end position="349"/>
    </location>
</feature>
<dbReference type="SUPFAM" id="SSF55120">
    <property type="entry name" value="Pseudouridine synthase"/>
    <property type="match status" value="1"/>
</dbReference>
<dbReference type="GeneID" id="26100210"/>
<dbReference type="Pfam" id="PF01142">
    <property type="entry name" value="TruD"/>
    <property type="match status" value="2"/>
</dbReference>
<dbReference type="PATRIC" id="fig|1273541.4.peg.1986"/>
<dbReference type="PANTHER" id="PTHR13326:SF21">
    <property type="entry name" value="PSEUDOURIDYLATE SYNTHASE PUS7L"/>
    <property type="match status" value="1"/>
</dbReference>
<dbReference type="Proteomes" id="UP000058613">
    <property type="component" value="Chromosome"/>
</dbReference>
<evidence type="ECO:0000259" key="3">
    <source>
        <dbReference type="PROSITE" id="PS50984"/>
    </source>
</evidence>
<dbReference type="PROSITE" id="PS50984">
    <property type="entry name" value="TRUD"/>
    <property type="match status" value="1"/>
</dbReference>
<organism evidence="4 5">
    <name type="scientific">Pyrodictium delaneyi</name>
    <dbReference type="NCBI Taxonomy" id="1273541"/>
    <lineage>
        <taxon>Archaea</taxon>
        <taxon>Thermoproteota</taxon>
        <taxon>Thermoprotei</taxon>
        <taxon>Desulfurococcales</taxon>
        <taxon>Pyrodictiaceae</taxon>
        <taxon>Pyrodictium</taxon>
    </lineage>
</organism>
<reference evidence="4 5" key="1">
    <citation type="submission" date="2015-10" db="EMBL/GenBank/DDBJ databases">
        <title>Complete genome sequence of hyperthermophilic archaeon Pyrodictium delaneyi Su06.</title>
        <authorList>
            <person name="Jung J.-H."/>
            <person name="Lin J."/>
            <person name="Holden J.F."/>
            <person name="Park C.-S."/>
        </authorList>
    </citation>
    <scope>NUCLEOTIDE SEQUENCE [LARGE SCALE GENOMIC DNA]</scope>
    <source>
        <strain evidence="4 5">Su06</strain>
    </source>
</reference>